<dbReference type="EMBL" id="JAEPRB010000548">
    <property type="protein sequence ID" value="KAG2215078.1"/>
    <property type="molecule type" value="Genomic_DNA"/>
</dbReference>
<proteinExistence type="predicted"/>
<keyword evidence="3" id="KW-1185">Reference proteome</keyword>
<evidence type="ECO:0000313" key="2">
    <source>
        <dbReference type="EMBL" id="KAG2215078.1"/>
    </source>
</evidence>
<reference evidence="2 3" key="1">
    <citation type="submission" date="2020-12" db="EMBL/GenBank/DDBJ databases">
        <title>Metabolic potential, ecology and presence of endohyphal bacteria is reflected in genomic diversity of Mucoromycotina.</title>
        <authorList>
            <person name="Muszewska A."/>
            <person name="Okrasinska A."/>
            <person name="Steczkiewicz K."/>
            <person name="Drgas O."/>
            <person name="Orlowska M."/>
            <person name="Perlinska-Lenart U."/>
            <person name="Aleksandrzak-Piekarczyk T."/>
            <person name="Szatraj K."/>
            <person name="Zielenkiewicz U."/>
            <person name="Pilsyk S."/>
            <person name="Malc E."/>
            <person name="Mieczkowski P."/>
            <person name="Kruszewska J.S."/>
            <person name="Biernat P."/>
            <person name="Pawlowska J."/>
        </authorList>
    </citation>
    <scope>NUCLEOTIDE SEQUENCE [LARGE SCALE GENOMIC DNA]</scope>
    <source>
        <strain evidence="2 3">CBS 142.35</strain>
    </source>
</reference>
<evidence type="ECO:0000256" key="1">
    <source>
        <dbReference type="SAM" id="MobiDB-lite"/>
    </source>
</evidence>
<feature type="region of interest" description="Disordered" evidence="1">
    <location>
        <begin position="122"/>
        <end position="187"/>
    </location>
</feature>
<dbReference type="Proteomes" id="UP000646827">
    <property type="component" value="Unassembled WGS sequence"/>
</dbReference>
<evidence type="ECO:0000313" key="3">
    <source>
        <dbReference type="Proteomes" id="UP000646827"/>
    </source>
</evidence>
<gene>
    <name evidence="2" type="ORF">INT45_007371</name>
</gene>
<comment type="caution">
    <text evidence="2">The sequence shown here is derived from an EMBL/GenBank/DDBJ whole genome shotgun (WGS) entry which is preliminary data.</text>
</comment>
<accession>A0A8H7VG00</accession>
<feature type="compositionally biased region" description="Acidic residues" evidence="1">
    <location>
        <begin position="136"/>
        <end position="157"/>
    </location>
</feature>
<name>A0A8H7VG00_9FUNG</name>
<protein>
    <submittedName>
        <fullName evidence="2">Uncharacterized protein</fullName>
    </submittedName>
</protein>
<dbReference type="AlphaFoldDB" id="A0A8H7VG00"/>
<organism evidence="2 3">
    <name type="scientific">Circinella minor</name>
    <dbReference type="NCBI Taxonomy" id="1195481"/>
    <lineage>
        <taxon>Eukaryota</taxon>
        <taxon>Fungi</taxon>
        <taxon>Fungi incertae sedis</taxon>
        <taxon>Mucoromycota</taxon>
        <taxon>Mucoromycotina</taxon>
        <taxon>Mucoromycetes</taxon>
        <taxon>Mucorales</taxon>
        <taxon>Lichtheimiaceae</taxon>
        <taxon>Circinella</taxon>
    </lineage>
</organism>
<sequence length="217" mass="23984">MLAAARGIAAEVEEKVVVVGEVVGEVVVEEVVVGEVVVEGVVVLGKVVVVDEIVVVHPNAFRALSRNNVIDPEVLPEAPATTTVNPFIVSGSKDFSMDYNTEQVHGSIGSFEGDFNDFDFGDSSNGVQEYEQRTDVDEDNDNMTDDNYMDDDDDEPGPSDLHEVSDGIEDEESMNEYVDPWDKEPPLPTNVPIVENVYPFTDLPKHEQKSYELYSWI</sequence>